<dbReference type="AlphaFoldDB" id="A0AAW1QVE6"/>
<evidence type="ECO:0000313" key="3">
    <source>
        <dbReference type="Proteomes" id="UP001438707"/>
    </source>
</evidence>
<feature type="region of interest" description="Disordered" evidence="1">
    <location>
        <begin position="61"/>
        <end position="84"/>
    </location>
</feature>
<dbReference type="EMBL" id="JALJOS010000025">
    <property type="protein sequence ID" value="KAK9825216.1"/>
    <property type="molecule type" value="Genomic_DNA"/>
</dbReference>
<keyword evidence="3" id="KW-1185">Reference proteome</keyword>
<dbReference type="Proteomes" id="UP001438707">
    <property type="component" value="Unassembled WGS sequence"/>
</dbReference>
<name>A0AAW1QVE6_9CHLO</name>
<proteinExistence type="predicted"/>
<comment type="caution">
    <text evidence="2">The sequence shown here is derived from an EMBL/GenBank/DDBJ whole genome shotgun (WGS) entry which is preliminary data.</text>
</comment>
<feature type="compositionally biased region" description="Basic and acidic residues" evidence="1">
    <location>
        <begin position="63"/>
        <end position="84"/>
    </location>
</feature>
<gene>
    <name evidence="2" type="ORF">WJX74_000395</name>
</gene>
<reference evidence="2 3" key="1">
    <citation type="journal article" date="2024" name="Nat. Commun.">
        <title>Phylogenomics reveals the evolutionary origins of lichenization in chlorophyte algae.</title>
        <authorList>
            <person name="Puginier C."/>
            <person name="Libourel C."/>
            <person name="Otte J."/>
            <person name="Skaloud P."/>
            <person name="Haon M."/>
            <person name="Grisel S."/>
            <person name="Petersen M."/>
            <person name="Berrin J.G."/>
            <person name="Delaux P.M."/>
            <person name="Dal Grande F."/>
            <person name="Keller J."/>
        </authorList>
    </citation>
    <scope>NUCLEOTIDE SEQUENCE [LARGE SCALE GENOMIC DNA]</scope>
    <source>
        <strain evidence="2 3">SAG 2145</strain>
    </source>
</reference>
<sequence length="314" mass="34608">MYEHTISKLEPECRQLACRLSTRLRVVFSAFCSTRSWVLRNTCTGVPLEIAGFLQGCSHGRLRSKDSQGRAPDRTSRSRSQERRCSRRCQEVRHLRKKEEQLRTTEEQLREEKLIGLRASGTASSAAGSALCLATVSSEEWLLQGLSLCSLTLQAAGDSAAVHQIRLTDSKTYYLVVHACAGALLPQDGSQPCPAVLIKILRHVVAAYVTKTTSSLEGAVSTIWAQCAAQLLLLSRMLQVDCGQDCFIPVFGGDLNCHMVLHQPQDNLWHVASSQTSPQPEEQTMYGCEAVPCMRRLSERPVPARATRPASNSP</sequence>
<evidence type="ECO:0000313" key="2">
    <source>
        <dbReference type="EMBL" id="KAK9825216.1"/>
    </source>
</evidence>
<accession>A0AAW1QVE6</accession>
<protein>
    <submittedName>
        <fullName evidence="2">Uncharacterized protein</fullName>
    </submittedName>
</protein>
<organism evidence="2 3">
    <name type="scientific">Apatococcus lobatus</name>
    <dbReference type="NCBI Taxonomy" id="904363"/>
    <lineage>
        <taxon>Eukaryota</taxon>
        <taxon>Viridiplantae</taxon>
        <taxon>Chlorophyta</taxon>
        <taxon>core chlorophytes</taxon>
        <taxon>Trebouxiophyceae</taxon>
        <taxon>Chlorellales</taxon>
        <taxon>Chlorellaceae</taxon>
        <taxon>Apatococcus</taxon>
    </lineage>
</organism>
<evidence type="ECO:0000256" key="1">
    <source>
        <dbReference type="SAM" id="MobiDB-lite"/>
    </source>
</evidence>